<feature type="region of interest" description="Disordered" evidence="9">
    <location>
        <begin position="731"/>
        <end position="754"/>
    </location>
</feature>
<evidence type="ECO:0000256" key="6">
    <source>
        <dbReference type="ARBA" id="ARBA00023065"/>
    </source>
</evidence>
<accession>A0AAU9SLK7</accession>
<keyword evidence="12" id="KW-1185">Reference proteome</keyword>
<feature type="region of interest" description="Disordered" evidence="9">
    <location>
        <begin position="615"/>
        <end position="634"/>
    </location>
</feature>
<dbReference type="GO" id="GO:0034220">
    <property type="term" value="P:monoatomic ion transmembrane transport"/>
    <property type="evidence" value="ECO:0007669"/>
    <property type="project" value="UniProtKB-KW"/>
</dbReference>
<keyword evidence="5 10" id="KW-1133">Transmembrane helix</keyword>
<keyword evidence="8" id="KW-0407">Ion channel</keyword>
<dbReference type="InterPro" id="IPR020966">
    <property type="entry name" value="ALMT"/>
</dbReference>
<evidence type="ECO:0000256" key="3">
    <source>
        <dbReference type="ARBA" id="ARBA00022448"/>
    </source>
</evidence>
<dbReference type="AlphaFoldDB" id="A0AAU9SLK7"/>
<evidence type="ECO:0008006" key="13">
    <source>
        <dbReference type="Google" id="ProtNLM"/>
    </source>
</evidence>
<evidence type="ECO:0000313" key="12">
    <source>
        <dbReference type="Proteomes" id="UP000836841"/>
    </source>
</evidence>
<feature type="compositionally biased region" description="Polar residues" evidence="9">
    <location>
        <begin position="622"/>
        <end position="634"/>
    </location>
</feature>
<feature type="transmembrane region" description="Helical" evidence="10">
    <location>
        <begin position="157"/>
        <end position="176"/>
    </location>
</feature>
<evidence type="ECO:0000256" key="5">
    <source>
        <dbReference type="ARBA" id="ARBA00022989"/>
    </source>
</evidence>
<evidence type="ECO:0000313" key="11">
    <source>
        <dbReference type="EMBL" id="CAH2069284.1"/>
    </source>
</evidence>
<keyword evidence="4 10" id="KW-0812">Transmembrane</keyword>
<evidence type="ECO:0000256" key="7">
    <source>
        <dbReference type="ARBA" id="ARBA00023136"/>
    </source>
</evidence>
<proteinExistence type="inferred from homology"/>
<feature type="region of interest" description="Disordered" evidence="9">
    <location>
        <begin position="482"/>
        <end position="503"/>
    </location>
</feature>
<keyword evidence="3" id="KW-0813">Transport</keyword>
<organism evidence="11 12">
    <name type="scientific">Thlaspi arvense</name>
    <name type="common">Field penny-cress</name>
    <dbReference type="NCBI Taxonomy" id="13288"/>
    <lineage>
        <taxon>Eukaryota</taxon>
        <taxon>Viridiplantae</taxon>
        <taxon>Streptophyta</taxon>
        <taxon>Embryophyta</taxon>
        <taxon>Tracheophyta</taxon>
        <taxon>Spermatophyta</taxon>
        <taxon>Magnoliopsida</taxon>
        <taxon>eudicotyledons</taxon>
        <taxon>Gunneridae</taxon>
        <taxon>Pentapetalae</taxon>
        <taxon>rosids</taxon>
        <taxon>malvids</taxon>
        <taxon>Brassicales</taxon>
        <taxon>Brassicaceae</taxon>
        <taxon>Thlaspideae</taxon>
        <taxon>Thlaspi</taxon>
    </lineage>
</organism>
<evidence type="ECO:0000256" key="9">
    <source>
        <dbReference type="SAM" id="MobiDB-lite"/>
    </source>
</evidence>
<feature type="transmembrane region" description="Helical" evidence="10">
    <location>
        <begin position="219"/>
        <end position="240"/>
    </location>
</feature>
<gene>
    <name evidence="11" type="ORF">TAV2_LOCUS21131</name>
</gene>
<feature type="transmembrane region" description="Helical" evidence="10">
    <location>
        <begin position="134"/>
        <end position="151"/>
    </location>
</feature>
<evidence type="ECO:0000256" key="10">
    <source>
        <dbReference type="SAM" id="Phobius"/>
    </source>
</evidence>
<reference evidence="11 12" key="1">
    <citation type="submission" date="2022-03" db="EMBL/GenBank/DDBJ databases">
        <authorList>
            <person name="Nunn A."/>
            <person name="Chopra R."/>
            <person name="Nunn A."/>
            <person name="Contreras Garrido A."/>
        </authorList>
    </citation>
    <scope>NUCLEOTIDE SEQUENCE [LARGE SCALE GENOMIC DNA]</scope>
</reference>
<dbReference type="GO" id="GO:0015743">
    <property type="term" value="P:malate transport"/>
    <property type="evidence" value="ECO:0007669"/>
    <property type="project" value="InterPro"/>
</dbReference>
<comment type="subcellular location">
    <subcellularLocation>
        <location evidence="1">Membrane</location>
        <topology evidence="1">Multi-pass membrane protein</topology>
    </subcellularLocation>
</comment>
<name>A0AAU9SLK7_THLAR</name>
<feature type="compositionally biased region" description="Basic and acidic residues" evidence="9">
    <location>
        <begin position="426"/>
        <end position="437"/>
    </location>
</feature>
<dbReference type="GO" id="GO:0016020">
    <property type="term" value="C:membrane"/>
    <property type="evidence" value="ECO:0007669"/>
    <property type="project" value="UniProtKB-SubCell"/>
</dbReference>
<feature type="compositionally biased region" description="Basic residues" evidence="9">
    <location>
        <begin position="731"/>
        <end position="743"/>
    </location>
</feature>
<protein>
    <recommendedName>
        <fullName evidence="13">Aluminum-activated malate transporter 10</fullName>
    </recommendedName>
</protein>
<feature type="transmembrane region" description="Helical" evidence="10">
    <location>
        <begin position="108"/>
        <end position="127"/>
    </location>
</feature>
<evidence type="ECO:0000256" key="2">
    <source>
        <dbReference type="ARBA" id="ARBA00007079"/>
    </source>
</evidence>
<dbReference type="Proteomes" id="UP000836841">
    <property type="component" value="Chromosome 6"/>
</dbReference>
<keyword evidence="6" id="KW-0406">Ion transport</keyword>
<evidence type="ECO:0000256" key="8">
    <source>
        <dbReference type="ARBA" id="ARBA00023303"/>
    </source>
</evidence>
<dbReference type="PANTHER" id="PTHR31086">
    <property type="entry name" value="ALUMINUM-ACTIVATED MALATE TRANSPORTER 10"/>
    <property type="match status" value="1"/>
</dbReference>
<evidence type="ECO:0000256" key="1">
    <source>
        <dbReference type="ARBA" id="ARBA00004141"/>
    </source>
</evidence>
<keyword evidence="7 10" id="KW-0472">Membrane</keyword>
<dbReference type="Pfam" id="PF11744">
    <property type="entry name" value="ALMT"/>
    <property type="match status" value="1"/>
</dbReference>
<feature type="region of interest" description="Disordered" evidence="9">
    <location>
        <begin position="407"/>
        <end position="437"/>
    </location>
</feature>
<feature type="transmembrane region" description="Helical" evidence="10">
    <location>
        <begin position="188"/>
        <end position="207"/>
    </location>
</feature>
<comment type="similarity">
    <text evidence="2">Belongs to the aromatic acid exporter (TC 2.A.85) family.</text>
</comment>
<sequence length="754" mass="84353">MVQVLGYNNKMGSKEEAGKLEWRISVDNGTTERLVPKSGVSKRIILWLNDLVMKVLVEPMAKFMRMAWRIGADDPAKVVHCLKVGLALSLVSIFYYMRPLYDGVGGNAMWAIMTVVVVFESNVGATFSKCVNRVVATILAGSLGIAVHWVATQSGKAEIFVIGCSVFLFAFAATYSRFVPSFKARFDYGAMIFILTFSLVSVGGYRVDKLVDLAQQRVSTIAIGTSICIIITVFFCPIWAGSQLHRLVQRNLDKLADSLDGCVAEYFKKKDVSTNEIEDEETNMKLQGFKCVLNSKGTEESMANLARWEPAHGSFNFRHPWQQYVKIGAAMRRCAYCLENLSICINYETEAPDQVKKHFGEACTKVSSASSKILRELADMMKNTRKSSKMDFLVFDMNSAVQDLQETLKTVPIETNKPEEEEEVPSEEKNKGDSEDRTMSMSLHEVLPVATLVSLLIENAARIQTTVEAVDELANLADFKQDSKKKTGDNNTKQPPLIKSKVINPNLDNVESLQCHHSKQENEIKEKSKDHNSTHWPILCTYNSTNAIESVFTWKRWCQKLSPFLDGLNAEVQSQILNGNLDHVASNADISSIPAHTVHPSSDCCYTNRVWDQQRESERSAKNGTGLTASSDANEQPRLAVKSEVFAVVLEDVVVTKPVLEKVHCSVDNRLKRVRWSGRAGATADSGEENGRGDSVFETVERAVLEEAVEAREYYSTDRELLKNHKHLKLKTKKTKTKKQKKQRVWEISGSAQV</sequence>
<dbReference type="EMBL" id="OU466862">
    <property type="protein sequence ID" value="CAH2069284.1"/>
    <property type="molecule type" value="Genomic_DNA"/>
</dbReference>
<evidence type="ECO:0000256" key="4">
    <source>
        <dbReference type="ARBA" id="ARBA00022692"/>
    </source>
</evidence>